<keyword evidence="1" id="KW-0812">Transmembrane</keyword>
<keyword evidence="3" id="KW-1185">Reference proteome</keyword>
<keyword evidence="1" id="KW-1133">Transmembrane helix</keyword>
<name>A0ABU5AW72_9HYPH</name>
<accession>A0ABU5AW72</accession>
<keyword evidence="1" id="KW-0472">Membrane</keyword>
<evidence type="ECO:0000313" key="2">
    <source>
        <dbReference type="EMBL" id="MDX8541461.1"/>
    </source>
</evidence>
<proteinExistence type="predicted"/>
<feature type="transmembrane region" description="Helical" evidence="1">
    <location>
        <begin position="41"/>
        <end position="60"/>
    </location>
</feature>
<reference evidence="2 3" key="1">
    <citation type="submission" date="2023-08" db="EMBL/GenBank/DDBJ databases">
        <title>Implementing the SeqCode for naming new Mesorhizobium species isolated from Vachellia karroo root nodules.</title>
        <authorList>
            <person name="Van Lill M."/>
        </authorList>
    </citation>
    <scope>NUCLEOTIDE SEQUENCE [LARGE SCALE GENOMIC DNA]</scope>
    <source>
        <strain evidence="2 3">VK4B</strain>
    </source>
</reference>
<sequence length="99" mass="10684">MAGGQLADKAAELAAKEARIEFNRGLKQEKGKLSAAAYDRASTALFGSGIVTPAIAMYFRAQPLAPKDYLDLGIAILICLFWAVVLHLYAQETLEDALK</sequence>
<gene>
    <name evidence="2" type="ORF">RFM23_27950</name>
</gene>
<dbReference type="RefSeq" id="WP_320321883.1">
    <property type="nucleotide sequence ID" value="NZ_JAVIIP010000022.1"/>
</dbReference>
<dbReference type="EMBL" id="JAVIIP010000022">
    <property type="protein sequence ID" value="MDX8541461.1"/>
    <property type="molecule type" value="Genomic_DNA"/>
</dbReference>
<dbReference type="Proteomes" id="UP001276564">
    <property type="component" value="Unassembled WGS sequence"/>
</dbReference>
<evidence type="ECO:0000256" key="1">
    <source>
        <dbReference type="SAM" id="Phobius"/>
    </source>
</evidence>
<organism evidence="2 3">
    <name type="scientific">Mesorhizobium abyssinicae</name>
    <dbReference type="NCBI Taxonomy" id="1209958"/>
    <lineage>
        <taxon>Bacteria</taxon>
        <taxon>Pseudomonadati</taxon>
        <taxon>Pseudomonadota</taxon>
        <taxon>Alphaproteobacteria</taxon>
        <taxon>Hyphomicrobiales</taxon>
        <taxon>Phyllobacteriaceae</taxon>
        <taxon>Mesorhizobium</taxon>
    </lineage>
</organism>
<comment type="caution">
    <text evidence="2">The sequence shown here is derived from an EMBL/GenBank/DDBJ whole genome shotgun (WGS) entry which is preliminary data.</text>
</comment>
<protein>
    <submittedName>
        <fullName evidence="2">Uncharacterized protein</fullName>
    </submittedName>
</protein>
<feature type="transmembrane region" description="Helical" evidence="1">
    <location>
        <begin position="72"/>
        <end position="90"/>
    </location>
</feature>
<evidence type="ECO:0000313" key="3">
    <source>
        <dbReference type="Proteomes" id="UP001276564"/>
    </source>
</evidence>